<dbReference type="InterPro" id="IPR018200">
    <property type="entry name" value="USP_CS"/>
</dbReference>
<organism evidence="3 4">
    <name type="scientific">Neoarthrinium moseri</name>
    <dbReference type="NCBI Taxonomy" id="1658444"/>
    <lineage>
        <taxon>Eukaryota</taxon>
        <taxon>Fungi</taxon>
        <taxon>Dikarya</taxon>
        <taxon>Ascomycota</taxon>
        <taxon>Pezizomycotina</taxon>
        <taxon>Sordariomycetes</taxon>
        <taxon>Xylariomycetidae</taxon>
        <taxon>Amphisphaeriales</taxon>
        <taxon>Apiosporaceae</taxon>
        <taxon>Neoarthrinium</taxon>
    </lineage>
</organism>
<dbReference type="InterPro" id="IPR016024">
    <property type="entry name" value="ARM-type_fold"/>
</dbReference>
<comment type="caution">
    <text evidence="3">The sequence shown here is derived from an EMBL/GenBank/DDBJ whole genome shotgun (WGS) entry which is preliminary data.</text>
</comment>
<dbReference type="GO" id="GO:0004843">
    <property type="term" value="F:cysteine-type deubiquitinase activity"/>
    <property type="evidence" value="ECO:0007669"/>
    <property type="project" value="InterPro"/>
</dbReference>
<dbReference type="InterPro" id="IPR050164">
    <property type="entry name" value="Peptidase_C19"/>
</dbReference>
<dbReference type="Proteomes" id="UP000829685">
    <property type="component" value="Unassembled WGS sequence"/>
</dbReference>
<dbReference type="Gene3D" id="3.90.70.10">
    <property type="entry name" value="Cysteine proteinases"/>
    <property type="match status" value="1"/>
</dbReference>
<dbReference type="InterPro" id="IPR028889">
    <property type="entry name" value="USP"/>
</dbReference>
<dbReference type="GO" id="GO:0005634">
    <property type="term" value="C:nucleus"/>
    <property type="evidence" value="ECO:0007669"/>
    <property type="project" value="TreeGrafter"/>
</dbReference>
<dbReference type="InterPro" id="IPR001394">
    <property type="entry name" value="Peptidase_C19_UCH"/>
</dbReference>
<dbReference type="SUPFAM" id="SSF54001">
    <property type="entry name" value="Cysteine proteinases"/>
    <property type="match status" value="1"/>
</dbReference>
<reference evidence="3" key="1">
    <citation type="submission" date="2021-03" db="EMBL/GenBank/DDBJ databases">
        <title>Revisited historic fungal species revealed as producer of novel bioactive compounds through whole genome sequencing and comparative genomics.</title>
        <authorList>
            <person name="Vignolle G.A."/>
            <person name="Hochenegger N."/>
            <person name="Mach R.L."/>
            <person name="Mach-Aigner A.R."/>
            <person name="Javad Rahimi M."/>
            <person name="Salim K.A."/>
            <person name="Chan C.M."/>
            <person name="Lim L.B.L."/>
            <person name="Cai F."/>
            <person name="Druzhinina I.S."/>
            <person name="U'Ren J.M."/>
            <person name="Derntl C."/>
        </authorList>
    </citation>
    <scope>NUCLEOTIDE SEQUENCE</scope>
    <source>
        <strain evidence="3">TUCIM 5799</strain>
    </source>
</reference>
<feature type="compositionally biased region" description="Low complexity" evidence="1">
    <location>
        <begin position="158"/>
        <end position="171"/>
    </location>
</feature>
<dbReference type="CDD" id="cd02659">
    <property type="entry name" value="peptidase_C19C"/>
    <property type="match status" value="1"/>
</dbReference>
<evidence type="ECO:0000313" key="4">
    <source>
        <dbReference type="Proteomes" id="UP000829685"/>
    </source>
</evidence>
<dbReference type="Pfam" id="PF12030">
    <property type="entry name" value="DUF3517"/>
    <property type="match status" value="1"/>
</dbReference>
<dbReference type="GO" id="GO:0016579">
    <property type="term" value="P:protein deubiquitination"/>
    <property type="evidence" value="ECO:0007669"/>
    <property type="project" value="InterPro"/>
</dbReference>
<feature type="compositionally biased region" description="Pro residues" evidence="1">
    <location>
        <begin position="82"/>
        <end position="102"/>
    </location>
</feature>
<feature type="region of interest" description="Disordered" evidence="1">
    <location>
        <begin position="1"/>
        <end position="192"/>
    </location>
</feature>
<feature type="region of interest" description="Disordered" evidence="1">
    <location>
        <begin position="1004"/>
        <end position="1025"/>
    </location>
</feature>
<name>A0A9P9WUI0_9PEZI</name>
<dbReference type="PANTHER" id="PTHR24006:SF827">
    <property type="entry name" value="UBIQUITIN CARBOXYL-TERMINAL HYDROLASE 34"/>
    <property type="match status" value="1"/>
</dbReference>
<sequence>MEQDSRSDESRERAVSSEPSSTRPNPFVDADPSARKRRRTSLAGSRSRSVETLPPQPETELEDEAGAAAAVENESTMKVDSPEPPVPSTPPHSDPSSEPPSTEPHSSKVTINLRNAMGLDAAPASPPSPTKLPPSSEDIKISVEESETDSAQLPPIADDTSSSTSVATGSDYPSAALDEDDDEDELERVAPRQAPTSHDFAALLVNFPYHSVEQPYFETIQRLVGFFMTPSQFDEVLFLLGSWCKEYLKQADVDAYAIEAAIRPSFEARFLWHTLPELFWTIFSRRVILTKSDDTRKLTTELFLQLPRLAAHLLKLDIRLIHNLPNPDDVENVDFLSPGMLQCLGNIARQDEPQSHNSYVMDPFLDNSELLSIFQWESCREPGQKTASTLSGSMMKLVRFVESLASMVPRIPRKALDYMAKCCSLVDSIVYDSYQQVAHSYGPSNARVSRSERNLAAAVRLFNGVSPALDWVVDKSINNLAADVASQLIVSLTLILARGLRGSAKDAVEMINAHRKQNPSLPEACTVDAIANEWRFGLLSKLIMSRQMQLRVSAVTLLCGDLVAEWKKGSEAQEEGNEYLQHISKFLTGTGLVDYLLGPTCHPEITMESYNILGFLAVTQTFGPAQTDLFWQTLTSTQDPRIAEALARMMAKTAPNMHQEPLVYLVEKLESLPVEAFTLHVRDLCESVTKALSVRYGYIQGAPTHMLYLRLVQQASVFGAQGTIEHADIYSFATARLRDIVQYSINFQSRQDLLESCLQDIREKTATTTGSLNALHVLMRSTMGRDLTSLVTERKFASLLVEELESTISIAQKVGFTPVYASALGTARREFIENIIAEHGNSIESQHIQLLWHLLVGDGAACQEDRAAGWASLNYAVSKTRLANRFLESCLQEHLPHLAPNLYCIGALRFVREALGPFTNDTSGTALDEQNATQPGGPLELLWRIILTAPPQSIEEQAIQLLVNDIYVNGNSINSFPLHRARKVHFALVNRCLRQMADAARELQSADGDEVMQSSGESESAATTGDLNEQELKFIRSLAVLQSFFRTLQGKAHAFAAPDMRSLMLQSASIIEGESAELKFQSFDGNQQTDVKPLAIGRQNTAASLLASIREATGFDNYRIFYRGAPLTPTEDQICKSLEDLNIQNGLLLVKRESDVVSSPVKVKPGASPLDIEILSHFKELWEYLSMDEKLAREIYNFLVKLPADESIMEAFENADTSYLKVFPLGEPFKCLYTVHALREYLSTRRLKSQVMQTNLQSAETRQKTVSDQEAVLLKAMSLLVAAICDPNVVDHCTSASLQVTLSFHLVDNLLQLLISEILPVCRSMPDATSSGETQESCNGQNIIQFLNPKLQERLLTLLASAAASPPHQYSIDLIGRSLEALLECCARSNDFWTSFEQQPAAANVLQGLLFTDDRLFVRKSVAKIIKDRCLFSAGDAGATSLRFAEMFWPVVFELLPEATAQPTKCEEVFNLIIMLMRRLSDADSPALNLQACLIRCGELLLSHTSTEDISHADRVDFVSHGLVSILHCGIKFYAGEQQVRFPANFARKLFHRHLFPRPDVNGPLVPRVILNPQTRTMLNDIILILSKRAPDQYLALLQALDGLTTYTKTDESTLSPYRYELSPQYERLRAVRSPCGYPGLRNLSNTCYLNSLFTQLFMNPHFRKFMMEVPILDPDTHQLLHETQILFSELQDSIRRFVDPQSLVGQIMTYDESPIDIHTQMDVDEFYNLLFDRWEFQMPSTRAKKTFKSIYGGQLVQQIKSKECEHISERIEPFSAIQCDIKGIANLEESLQAYVDGEIMEGDNKYKCETCDRHVDAVKRACLKDIPDSVIFHLKRFEFNLRTLQRSKINDHFAFPTKINMQPYTVGHLSDPSGEAEPDEFELVGVLVHSGTAESGHYYSYIRQHPSATGQDPWVEFNDDSVTPWDPTHLEGSCFGGKDMTQRFDGTLGFEKVYSAYMLFYQRSSSLKRDQEVLSLSGQPCPIRFDLKPDIEFAIKEGNWGIVHRYCTNDASHIPFVKQVLSHKWDSECSEDHKVENLAMFVAIGHLDQIASRTKDQPDFQQLHETILQVCQRCPLCCLCYLNYLKDRPEAMRMLLLRNVDGTARQQTGRLLIHALKHIKESLPEEYEVPSEEKDILLYDLSVARPCALTSAVQIFSNLWESFHISLRAWPELFGTMVDFASMGKIEGAALLEEDFLIKLLTIITAESSDRELGPQYARLATTLSRRQRAPSYDNILALIEILMKLLDTEMETQQFLENSYGRLQLALDDECVPWTTEEVNEIHKGWARSTSIFVDKLIQINQNPPVTERIIEHLLTLGPQVDRKIFGVVQLGITDSHSQQQQTPVSSYLRAAAWYVQHSADSTLVQQLIVHAGLQCKLLVGMEGLAYFYFFKKIFEMPRKTEEDINTVLVKGYQEVPRWVPGLLGYMDRNVSYQVELFLEETLWRWVTGPELLEDMAGMERAHEMIATAKRLGVACLLYLRDTYVARTAQAPRDSFQPLEKTVKRCNTFFSPENVAIAADMDRQFQDLLPVIDQTRRLVVDEIEEDVSDWDNSIGSSEPMDMADLQPTGDLNDVDVQ</sequence>
<evidence type="ECO:0000256" key="1">
    <source>
        <dbReference type="SAM" id="MobiDB-lite"/>
    </source>
</evidence>
<feature type="compositionally biased region" description="Basic and acidic residues" evidence="1">
    <location>
        <begin position="1"/>
        <end position="15"/>
    </location>
</feature>
<dbReference type="EMBL" id="JAFIMR010000004">
    <property type="protein sequence ID" value="KAI1879544.1"/>
    <property type="molecule type" value="Genomic_DNA"/>
</dbReference>
<keyword evidence="4" id="KW-1185">Reference proteome</keyword>
<protein>
    <recommendedName>
        <fullName evidence="2">USP domain-containing protein</fullName>
    </recommendedName>
</protein>
<proteinExistence type="predicted"/>
<feature type="domain" description="USP" evidence="2">
    <location>
        <begin position="1639"/>
        <end position="1965"/>
    </location>
</feature>
<feature type="region of interest" description="Disordered" evidence="1">
    <location>
        <begin position="2551"/>
        <end position="2579"/>
    </location>
</feature>
<evidence type="ECO:0000259" key="2">
    <source>
        <dbReference type="PROSITE" id="PS50235"/>
    </source>
</evidence>
<dbReference type="InterPro" id="IPR038765">
    <property type="entry name" value="Papain-like_cys_pep_sf"/>
</dbReference>
<dbReference type="Pfam" id="PF00443">
    <property type="entry name" value="UCH"/>
    <property type="match status" value="1"/>
</dbReference>
<dbReference type="SUPFAM" id="SSF48371">
    <property type="entry name" value="ARM repeat"/>
    <property type="match status" value="1"/>
</dbReference>
<evidence type="ECO:0000313" key="3">
    <source>
        <dbReference type="EMBL" id="KAI1879544.1"/>
    </source>
</evidence>
<feature type="compositionally biased region" description="Acidic residues" evidence="1">
    <location>
        <begin position="177"/>
        <end position="186"/>
    </location>
</feature>
<accession>A0A9P9WUI0</accession>
<dbReference type="InterPro" id="IPR021905">
    <property type="entry name" value="DUF3517"/>
</dbReference>
<dbReference type="PANTHER" id="PTHR24006">
    <property type="entry name" value="UBIQUITIN CARBOXYL-TERMINAL HYDROLASE"/>
    <property type="match status" value="1"/>
</dbReference>
<gene>
    <name evidence="3" type="ORF">JX265_002498</name>
</gene>
<dbReference type="PROSITE" id="PS50235">
    <property type="entry name" value="USP_3"/>
    <property type="match status" value="1"/>
</dbReference>
<feature type="compositionally biased region" description="Polar residues" evidence="1">
    <location>
        <begin position="1012"/>
        <end position="1025"/>
    </location>
</feature>
<dbReference type="FunFam" id="3.90.70.10:FF:000136">
    <property type="entry name" value="Ubiquitin C-terminal hydrolase, putative"/>
    <property type="match status" value="1"/>
</dbReference>
<dbReference type="GO" id="GO:0005829">
    <property type="term" value="C:cytosol"/>
    <property type="evidence" value="ECO:0007669"/>
    <property type="project" value="TreeGrafter"/>
</dbReference>
<dbReference type="PROSITE" id="PS00973">
    <property type="entry name" value="USP_2"/>
    <property type="match status" value="1"/>
</dbReference>